<dbReference type="InterPro" id="IPR011990">
    <property type="entry name" value="TPR-like_helical_dom_sf"/>
</dbReference>
<evidence type="ECO:0000313" key="3">
    <source>
        <dbReference type="EMBL" id="KAK2559922.1"/>
    </source>
</evidence>
<protein>
    <submittedName>
        <fullName evidence="3">E3 ubiquitin-protein ligase DZIP3</fullName>
    </submittedName>
</protein>
<dbReference type="InterPro" id="IPR007111">
    <property type="entry name" value="NACHT_NTPase"/>
</dbReference>
<dbReference type="AlphaFoldDB" id="A0AAD9V3M3"/>
<reference evidence="3" key="1">
    <citation type="journal article" date="2023" name="G3 (Bethesda)">
        <title>Whole genome assembly and annotation of the endangered Caribbean coral Acropora cervicornis.</title>
        <authorList>
            <person name="Selwyn J.D."/>
            <person name="Vollmer S.V."/>
        </authorList>
    </citation>
    <scope>NUCLEOTIDE SEQUENCE</scope>
    <source>
        <strain evidence="3">K2</strain>
    </source>
</reference>
<accession>A0AAD9V3M3</accession>
<dbReference type="PANTHER" id="PTHR47691:SF3">
    <property type="entry name" value="HTH-TYPE TRANSCRIPTIONAL REGULATOR RV0890C-RELATED"/>
    <property type="match status" value="1"/>
</dbReference>
<dbReference type="PRINTS" id="PR00364">
    <property type="entry name" value="DISEASERSIST"/>
</dbReference>
<dbReference type="Pfam" id="PF18738">
    <property type="entry name" value="HEPN_DZIP3"/>
    <property type="match status" value="1"/>
</dbReference>
<proteinExistence type="predicted"/>
<dbReference type="Gene3D" id="1.25.40.10">
    <property type="entry name" value="Tetratricopeptide repeat domain"/>
    <property type="match status" value="1"/>
</dbReference>
<dbReference type="EMBL" id="JARQWQ010000038">
    <property type="protein sequence ID" value="KAK2559922.1"/>
    <property type="molecule type" value="Genomic_DNA"/>
</dbReference>
<dbReference type="GO" id="GO:0043531">
    <property type="term" value="F:ADP binding"/>
    <property type="evidence" value="ECO:0007669"/>
    <property type="project" value="InterPro"/>
</dbReference>
<name>A0AAD9V3M3_ACRCE</name>
<evidence type="ECO:0000313" key="4">
    <source>
        <dbReference type="Proteomes" id="UP001249851"/>
    </source>
</evidence>
<dbReference type="Pfam" id="PF05729">
    <property type="entry name" value="NACHT"/>
    <property type="match status" value="1"/>
</dbReference>
<dbReference type="InterPro" id="IPR041249">
    <property type="entry name" value="HEPN_DZIP3"/>
</dbReference>
<dbReference type="InterPro" id="IPR027417">
    <property type="entry name" value="P-loop_NTPase"/>
</dbReference>
<keyword evidence="4" id="KW-1185">Reference proteome</keyword>
<evidence type="ECO:0000259" key="1">
    <source>
        <dbReference type="Pfam" id="PF05729"/>
    </source>
</evidence>
<feature type="domain" description="DZIP3-like HEPN" evidence="2">
    <location>
        <begin position="41"/>
        <end position="180"/>
    </location>
</feature>
<dbReference type="Gene3D" id="1.10.8.430">
    <property type="entry name" value="Helical domain of apoptotic protease-activating factors"/>
    <property type="match status" value="1"/>
</dbReference>
<dbReference type="PANTHER" id="PTHR47691">
    <property type="entry name" value="REGULATOR-RELATED"/>
    <property type="match status" value="1"/>
</dbReference>
<comment type="caution">
    <text evidence="3">The sequence shown here is derived from an EMBL/GenBank/DDBJ whole genome shotgun (WGS) entry which is preliminary data.</text>
</comment>
<evidence type="ECO:0000259" key="2">
    <source>
        <dbReference type="Pfam" id="PF18738"/>
    </source>
</evidence>
<gene>
    <name evidence="3" type="ORF">P5673_017498</name>
</gene>
<dbReference type="Proteomes" id="UP001249851">
    <property type="component" value="Unassembled WGS sequence"/>
</dbReference>
<organism evidence="3 4">
    <name type="scientific">Acropora cervicornis</name>
    <name type="common">Staghorn coral</name>
    <dbReference type="NCBI Taxonomy" id="6130"/>
    <lineage>
        <taxon>Eukaryota</taxon>
        <taxon>Metazoa</taxon>
        <taxon>Cnidaria</taxon>
        <taxon>Anthozoa</taxon>
        <taxon>Hexacorallia</taxon>
        <taxon>Scleractinia</taxon>
        <taxon>Astrocoeniina</taxon>
        <taxon>Acroporidae</taxon>
        <taxon>Acropora</taxon>
    </lineage>
</organism>
<reference evidence="3" key="2">
    <citation type="journal article" date="2023" name="Science">
        <title>Genomic signatures of disease resistance in endangered staghorn corals.</title>
        <authorList>
            <person name="Vollmer S.V."/>
            <person name="Selwyn J.D."/>
            <person name="Despard B.A."/>
            <person name="Roesel C.L."/>
        </authorList>
    </citation>
    <scope>NUCLEOTIDE SEQUENCE</scope>
    <source>
        <strain evidence="3">K2</strain>
    </source>
</reference>
<sequence>MSASLFDPSEAKDNGTRLARLLIDGGTHVLRELLHSMFPPATFPTVLNKFKPSLQNLKSRHKLFDEHWELLYPSSGQAPDANKFDITLLHLLLREICALTEPSNGWHNMPAEDDDSPEAHIVRIKCFRNDLCHNISTGVPNNEFEDKWETISRSLEALGVDPQEIKRLKNETIDHDTKHRIEEVMKKYDWEPRVSSLEHDVEKLKGQFSSPANNQAAFDSKELSSCLPDKLPEVIGRVNEIQVATQAILGGKVSVVEITGAPGFGKTTVANKVAYELAKPENNTTVFYCSLRTKSTLNDVTTSMFLACSASQSQPPDNPHSWLLNWSKQRSRCATFILDNADSIIECSRDFLHMMQEMRTLSRQKVSFVVTSRKTIPMGQSHLDKKEVRVNCLSQEDAERLLFSKVSSDEKRKTLTQTKKLVELCARVPLALCIVGCLLSEYKEARLVASLERDFLEVMESDEMSLKNAIQTSFNLLKPEEQRALAIFSVFPGSFDSDAAEAVLAAGTNVNSEAQQMRILRSLKNHSLLEHTSSSRYQVHQFIQTFCNMICKKTYPDIFNDLEKAACNHFVRLLSENAVRHYTKDKCMESIEAFNKDRHNFEYFLQVFVHVLSERPGFIDAVLESSSNMFFDRLPDKCRYLERCLLPSFYIKTLEKLLCHLDTGTEPVRKVELLCLLSTEKRRVGKQEEYFALFEQAKRDYTQNFTEFRTNGLSQVLFFNSYARFLFESRRGNKNRDTVFNIALYLGQRKIPEDFERAATVLAIGKAKKNILILQEATAFFSDRLGEHVLTAQGHKAIADVYFTSGKTGTDVNKAIFYYENALAIMEKCGMGGNKESILALKNYAICQGRKENLEDAISILEKAKQIAEVELDDDHRWKVMIETQRALLYDYCGKSVEEAKEIMKSALEMSQRLGQSINRLGNKREIRRFIRRFPTVNPR</sequence>
<dbReference type="SUPFAM" id="SSF48452">
    <property type="entry name" value="TPR-like"/>
    <property type="match status" value="1"/>
</dbReference>
<dbReference type="InterPro" id="IPR042197">
    <property type="entry name" value="Apaf_helical"/>
</dbReference>
<dbReference type="Gene3D" id="3.40.50.300">
    <property type="entry name" value="P-loop containing nucleotide triphosphate hydrolases"/>
    <property type="match status" value="1"/>
</dbReference>
<feature type="domain" description="NACHT" evidence="1">
    <location>
        <begin position="255"/>
        <end position="404"/>
    </location>
</feature>
<dbReference type="SUPFAM" id="SSF52540">
    <property type="entry name" value="P-loop containing nucleoside triphosphate hydrolases"/>
    <property type="match status" value="1"/>
</dbReference>